<accession>A0A7R8UUU2</accession>
<dbReference type="InParanoid" id="A0A7R8UUU2"/>
<comment type="function">
    <text evidence="8">Part of the SNAPc complex required for the transcription of both RNA polymerase II and III small-nuclear RNA genes. Binds to the proximal sequence element (PSE), a non-TATA-box basal promoter element common to these 2 types of genes. Recruits TBP and BRF2 to the U6 snRNA TATA box.</text>
</comment>
<evidence type="ECO:0000256" key="4">
    <source>
        <dbReference type="ARBA" id="ARBA00023015"/>
    </source>
</evidence>
<comment type="similarity">
    <text evidence="2">Belongs to the SNAPC3/SRD2 family.</text>
</comment>
<name>A0A7R8UUU2_HERIL</name>
<protein>
    <recommendedName>
        <fullName evidence="3">snRNA-activating protein complex subunit 3</fullName>
    </recommendedName>
    <alternativeName>
        <fullName evidence="10">Small nuclear RNA-activating complex polypeptide 3</fullName>
    </alternativeName>
</protein>
<evidence type="ECO:0000256" key="7">
    <source>
        <dbReference type="ARBA" id="ARBA00023242"/>
    </source>
</evidence>
<evidence type="ECO:0000256" key="8">
    <source>
        <dbReference type="ARBA" id="ARBA00025193"/>
    </source>
</evidence>
<keyword evidence="4" id="KW-0805">Transcription regulation</keyword>
<dbReference type="GO" id="GO:0001006">
    <property type="term" value="F:RNA polymerase III type 3 promoter sequence-specific DNA binding"/>
    <property type="evidence" value="ECO:0007669"/>
    <property type="project" value="TreeGrafter"/>
</dbReference>
<keyword evidence="12" id="KW-1185">Reference proteome</keyword>
<reference evidence="11 12" key="1">
    <citation type="submission" date="2020-11" db="EMBL/GenBank/DDBJ databases">
        <authorList>
            <person name="Wallbank WR R."/>
            <person name="Pardo Diaz C."/>
            <person name="Kozak K."/>
            <person name="Martin S."/>
            <person name="Jiggins C."/>
            <person name="Moest M."/>
            <person name="Warren A I."/>
            <person name="Generalovic N T."/>
            <person name="Byers J.R.P. K."/>
            <person name="Montejo-Kovacevich G."/>
            <person name="Yen C E."/>
        </authorList>
    </citation>
    <scope>NUCLEOTIDE SEQUENCE [LARGE SCALE GENOMIC DNA]</scope>
</reference>
<keyword evidence="5" id="KW-0238">DNA-binding</keyword>
<dbReference type="PANTHER" id="PTHR13421">
    <property type="entry name" value="SNRNA-ACTIVATING PROTEIN COMPLEX SUBUNIT 3"/>
    <property type="match status" value="1"/>
</dbReference>
<evidence type="ECO:0000256" key="2">
    <source>
        <dbReference type="ARBA" id="ARBA00010410"/>
    </source>
</evidence>
<keyword evidence="6" id="KW-0804">Transcription</keyword>
<keyword evidence="7" id="KW-0539">Nucleus</keyword>
<dbReference type="GO" id="GO:0042796">
    <property type="term" value="P:snRNA transcription by RNA polymerase III"/>
    <property type="evidence" value="ECO:0007669"/>
    <property type="project" value="TreeGrafter"/>
</dbReference>
<evidence type="ECO:0000313" key="12">
    <source>
        <dbReference type="Proteomes" id="UP000594454"/>
    </source>
</evidence>
<dbReference type="FunCoup" id="A0A7R8UUU2">
    <property type="interactions" value="586"/>
</dbReference>
<dbReference type="OrthoDB" id="46583at2759"/>
<dbReference type="EMBL" id="LR899012">
    <property type="protein sequence ID" value="CAD7087013.1"/>
    <property type="molecule type" value="Genomic_DNA"/>
</dbReference>
<dbReference type="GO" id="GO:0000978">
    <property type="term" value="F:RNA polymerase II cis-regulatory region sequence-specific DNA binding"/>
    <property type="evidence" value="ECO:0007669"/>
    <property type="project" value="TreeGrafter"/>
</dbReference>
<evidence type="ECO:0000256" key="6">
    <source>
        <dbReference type="ARBA" id="ARBA00023163"/>
    </source>
</evidence>
<gene>
    <name evidence="11" type="ORF">HERILL_LOCUS9746</name>
</gene>
<dbReference type="PANTHER" id="PTHR13421:SF16">
    <property type="entry name" value="SNRNA-ACTIVATING PROTEIN COMPLEX SUBUNIT 3"/>
    <property type="match status" value="1"/>
</dbReference>
<evidence type="ECO:0000256" key="10">
    <source>
        <dbReference type="ARBA" id="ARBA00029606"/>
    </source>
</evidence>
<organism evidence="11 12">
    <name type="scientific">Hermetia illucens</name>
    <name type="common">Black soldier fly</name>
    <dbReference type="NCBI Taxonomy" id="343691"/>
    <lineage>
        <taxon>Eukaryota</taxon>
        <taxon>Metazoa</taxon>
        <taxon>Ecdysozoa</taxon>
        <taxon>Arthropoda</taxon>
        <taxon>Hexapoda</taxon>
        <taxon>Insecta</taxon>
        <taxon>Pterygota</taxon>
        <taxon>Neoptera</taxon>
        <taxon>Endopterygota</taxon>
        <taxon>Diptera</taxon>
        <taxon>Brachycera</taxon>
        <taxon>Stratiomyomorpha</taxon>
        <taxon>Stratiomyidae</taxon>
        <taxon>Hermetiinae</taxon>
        <taxon>Hermetia</taxon>
    </lineage>
</organism>
<dbReference type="GO" id="GO:0019185">
    <property type="term" value="C:snRNA-activating protein complex"/>
    <property type="evidence" value="ECO:0007669"/>
    <property type="project" value="TreeGrafter"/>
</dbReference>
<dbReference type="AlphaFoldDB" id="A0A7R8UUU2"/>
<dbReference type="GO" id="GO:0042795">
    <property type="term" value="P:snRNA transcription by RNA polymerase II"/>
    <property type="evidence" value="ECO:0007669"/>
    <property type="project" value="TreeGrafter"/>
</dbReference>
<dbReference type="GO" id="GO:0001046">
    <property type="term" value="F:core promoter sequence-specific DNA binding"/>
    <property type="evidence" value="ECO:0007669"/>
    <property type="project" value="TreeGrafter"/>
</dbReference>
<proteinExistence type="inferred from homology"/>
<dbReference type="GO" id="GO:0003681">
    <property type="term" value="F:bent DNA binding"/>
    <property type="evidence" value="ECO:0007669"/>
    <property type="project" value="TreeGrafter"/>
</dbReference>
<dbReference type="GO" id="GO:0005634">
    <property type="term" value="C:nucleus"/>
    <property type="evidence" value="ECO:0007669"/>
    <property type="project" value="UniProtKB-SubCell"/>
</dbReference>
<comment type="subcellular location">
    <subcellularLocation>
        <location evidence="1">Nucleus</location>
    </subcellularLocation>
</comment>
<evidence type="ECO:0000256" key="1">
    <source>
        <dbReference type="ARBA" id="ARBA00004123"/>
    </source>
</evidence>
<evidence type="ECO:0000256" key="3">
    <source>
        <dbReference type="ARBA" id="ARBA00013634"/>
    </source>
</evidence>
<sequence>MENVYKFPATDIINIKEFLDTFRSETLLQGNLPLPACDEDIKRLLEIDDTDTYQKLQESVDLDAHLSQPDDVRVFPFKPKNIKSQLRKPIVEIPKQSLHLNTLRELIMYKKKFYGNPFGPTVFNYAHNLDPSDCGERDLKPYEDVLISIRVYHPFTSYHVGIYAKPKFSQEFIVRGQQYLTELRDKISCACKRPLYDVSENPERDIPPLDVDPGFFFITDTFYNDTRNPANPDYSDVIMKWAETRPRGTFTSKFKTAKMEETKFLDLFVRIGFPQVYQHFGNCEHLLTFSWIQLISPGDCLSSKPYPLLKSVKETSKPSCSICGEREYTFVVRGSNRHMHDPVYMCRICFNSFHYVDGVKQGKFQAYCENPEPMTEVLVGMSEDEEGGPVSLQSADIVKTRLFPHNLPVVPVYRIPVLNEQISGEILTY</sequence>
<dbReference type="InterPro" id="IPR022042">
    <property type="entry name" value="snRNA-activating_su3"/>
</dbReference>
<dbReference type="Pfam" id="PF12251">
    <property type="entry name" value="SNAPC3"/>
    <property type="match status" value="1"/>
</dbReference>
<evidence type="ECO:0000313" key="11">
    <source>
        <dbReference type="EMBL" id="CAD7087013.1"/>
    </source>
</evidence>
<evidence type="ECO:0000256" key="9">
    <source>
        <dbReference type="ARBA" id="ARBA00025958"/>
    </source>
</evidence>
<evidence type="ECO:0000256" key="5">
    <source>
        <dbReference type="ARBA" id="ARBA00023125"/>
    </source>
</evidence>
<comment type="subunit">
    <text evidence="9">Part of the SNAPc complex composed of 5 subunits: SNAPC1, SNAPC2, SNAPC3, SNAPC4 and SNAPC5. SNAPC3 interacts with SNAPC1.</text>
</comment>
<dbReference type="Proteomes" id="UP000594454">
    <property type="component" value="Chromosome 4"/>
</dbReference>